<feature type="transmembrane region" description="Helical" evidence="2">
    <location>
        <begin position="64"/>
        <end position="86"/>
    </location>
</feature>
<keyword evidence="4" id="KW-1185">Reference proteome</keyword>
<accession>A0A2J7ZWE4</accession>
<evidence type="ECO:0000256" key="1">
    <source>
        <dbReference type="SAM" id="MobiDB-lite"/>
    </source>
</evidence>
<evidence type="ECO:0000256" key="2">
    <source>
        <dbReference type="SAM" id="Phobius"/>
    </source>
</evidence>
<organism evidence="3 4">
    <name type="scientific">Tetrabaena socialis</name>
    <dbReference type="NCBI Taxonomy" id="47790"/>
    <lineage>
        <taxon>Eukaryota</taxon>
        <taxon>Viridiplantae</taxon>
        <taxon>Chlorophyta</taxon>
        <taxon>core chlorophytes</taxon>
        <taxon>Chlorophyceae</taxon>
        <taxon>CS clade</taxon>
        <taxon>Chlamydomonadales</taxon>
        <taxon>Tetrabaenaceae</taxon>
        <taxon>Tetrabaena</taxon>
    </lineage>
</organism>
<protein>
    <submittedName>
        <fullName evidence="3">Uncharacterized protein</fullName>
    </submittedName>
</protein>
<name>A0A2J7ZWE4_9CHLO</name>
<feature type="transmembrane region" description="Helical" evidence="2">
    <location>
        <begin position="107"/>
        <end position="140"/>
    </location>
</feature>
<sequence length="366" mass="39027">MTQLSTGRREKRAWQYVPWVALIAFLFIFVGIIVWATGMNTALSNTNAALAALFVEAEGYIDTIHSAAVAAVVVCALMSTVMVLMSGGRTCLEKAVDQRGKAVCGSWLWLATEAILCAVWWLILFWLVFVIFGSCLWYGATYTVRGVLQVSINTGNAVGNLTAAYTPSSPPPPFPAPPLPANMTLAALATPPPAVPFTCANNCLNLAIFDFIVQKDICVCALDQLNLAFGHTNKAYKALGSVVAGSFLMWVGASFLLMNAVADFAKTKRERELLLRAQRAAVDNAGSQMALGGQAGGGPGMYPGYQGDTLPLLKTQQMQQQALQQQQMQMQMQMMAQAQATHQARPPVPGPMGASGGSRSNLGSAV</sequence>
<dbReference type="EMBL" id="PGGS01000373">
    <property type="protein sequence ID" value="PNH04611.1"/>
    <property type="molecule type" value="Genomic_DNA"/>
</dbReference>
<keyword evidence="2" id="KW-0812">Transmembrane</keyword>
<gene>
    <name evidence="3" type="ORF">TSOC_009189</name>
</gene>
<dbReference type="AlphaFoldDB" id="A0A2J7ZWE4"/>
<feature type="region of interest" description="Disordered" evidence="1">
    <location>
        <begin position="339"/>
        <end position="366"/>
    </location>
</feature>
<feature type="transmembrane region" description="Helical" evidence="2">
    <location>
        <begin position="16"/>
        <end position="36"/>
    </location>
</feature>
<evidence type="ECO:0000313" key="3">
    <source>
        <dbReference type="EMBL" id="PNH04611.1"/>
    </source>
</evidence>
<feature type="compositionally biased region" description="Polar residues" evidence="1">
    <location>
        <begin position="357"/>
        <end position="366"/>
    </location>
</feature>
<feature type="transmembrane region" description="Helical" evidence="2">
    <location>
        <begin position="238"/>
        <end position="261"/>
    </location>
</feature>
<dbReference type="OrthoDB" id="538785at2759"/>
<keyword evidence="2" id="KW-0472">Membrane</keyword>
<dbReference type="Proteomes" id="UP000236333">
    <property type="component" value="Unassembled WGS sequence"/>
</dbReference>
<keyword evidence="2" id="KW-1133">Transmembrane helix</keyword>
<comment type="caution">
    <text evidence="3">The sequence shown here is derived from an EMBL/GenBank/DDBJ whole genome shotgun (WGS) entry which is preliminary data.</text>
</comment>
<reference evidence="3 4" key="1">
    <citation type="journal article" date="2017" name="Mol. Biol. Evol.">
        <title>The 4-celled Tetrabaena socialis nuclear genome reveals the essential components for genetic control of cell number at the origin of multicellularity in the volvocine lineage.</title>
        <authorList>
            <person name="Featherston J."/>
            <person name="Arakaki Y."/>
            <person name="Hanschen E.R."/>
            <person name="Ferris P.J."/>
            <person name="Michod R.E."/>
            <person name="Olson B.J.S.C."/>
            <person name="Nozaki H."/>
            <person name="Durand P.M."/>
        </authorList>
    </citation>
    <scope>NUCLEOTIDE SEQUENCE [LARGE SCALE GENOMIC DNA]</scope>
    <source>
        <strain evidence="3 4">NIES-571</strain>
    </source>
</reference>
<evidence type="ECO:0000313" key="4">
    <source>
        <dbReference type="Proteomes" id="UP000236333"/>
    </source>
</evidence>
<proteinExistence type="predicted"/>